<protein>
    <recommendedName>
        <fullName evidence="1">PH domain-containing protein</fullName>
    </recommendedName>
</protein>
<feature type="non-terminal residue" evidence="3">
    <location>
        <position position="59"/>
    </location>
</feature>
<dbReference type="SUPFAM" id="SSF50729">
    <property type="entry name" value="PH domain-like"/>
    <property type="match status" value="1"/>
</dbReference>
<evidence type="ECO:0000313" key="5">
    <source>
        <dbReference type="Proteomes" id="UP000676336"/>
    </source>
</evidence>
<comment type="caution">
    <text evidence="3">The sequence shown here is derived from an EMBL/GenBank/DDBJ whole genome shotgun (WGS) entry which is preliminary data.</text>
</comment>
<evidence type="ECO:0000313" key="4">
    <source>
        <dbReference type="EMBL" id="CAF5024793.1"/>
    </source>
</evidence>
<dbReference type="EMBL" id="CAJOBI010207354">
    <property type="protein sequence ID" value="CAF5008809.1"/>
    <property type="molecule type" value="Genomic_DNA"/>
</dbReference>
<dbReference type="EMBL" id="CAJOBI010207985">
    <property type="protein sequence ID" value="CAF5010463.1"/>
    <property type="molecule type" value="Genomic_DNA"/>
</dbReference>
<dbReference type="InterPro" id="IPR001849">
    <property type="entry name" value="PH_domain"/>
</dbReference>
<evidence type="ECO:0000313" key="3">
    <source>
        <dbReference type="EMBL" id="CAF5010463.1"/>
    </source>
</evidence>
<reference evidence="3" key="1">
    <citation type="submission" date="2021-02" db="EMBL/GenBank/DDBJ databases">
        <authorList>
            <person name="Nowell W R."/>
        </authorList>
    </citation>
    <scope>NUCLEOTIDE SEQUENCE</scope>
</reference>
<proteinExistence type="predicted"/>
<dbReference type="EMBL" id="CAJOBJ010217201">
    <property type="protein sequence ID" value="CAF5024793.1"/>
    <property type="molecule type" value="Genomic_DNA"/>
</dbReference>
<accession>A0A8S3DFU3</accession>
<feature type="domain" description="PH" evidence="1">
    <location>
        <begin position="1"/>
        <end position="40"/>
    </location>
</feature>
<evidence type="ECO:0000313" key="2">
    <source>
        <dbReference type="EMBL" id="CAF5008809.1"/>
    </source>
</evidence>
<dbReference type="AlphaFoldDB" id="A0A8S3DFU3"/>
<gene>
    <name evidence="4" type="ORF">GIL414_LOCUS58578</name>
    <name evidence="2" type="ORF">SMN809_LOCUS57110</name>
    <name evidence="3" type="ORF">SMN809_LOCUS57174</name>
</gene>
<dbReference type="PROSITE" id="PS50003">
    <property type="entry name" value="PH_DOMAIN"/>
    <property type="match status" value="1"/>
</dbReference>
<evidence type="ECO:0000259" key="1">
    <source>
        <dbReference type="PROSITE" id="PS50003"/>
    </source>
</evidence>
<dbReference type="Proteomes" id="UP000681720">
    <property type="component" value="Unassembled WGS sequence"/>
</dbReference>
<name>A0A8S3DFU3_9BILA</name>
<dbReference type="Proteomes" id="UP000676336">
    <property type="component" value="Unassembled WGS sequence"/>
</dbReference>
<organism evidence="3 5">
    <name type="scientific">Rotaria magnacalcarata</name>
    <dbReference type="NCBI Taxonomy" id="392030"/>
    <lineage>
        <taxon>Eukaryota</taxon>
        <taxon>Metazoa</taxon>
        <taxon>Spiralia</taxon>
        <taxon>Gnathifera</taxon>
        <taxon>Rotifera</taxon>
        <taxon>Eurotatoria</taxon>
        <taxon>Bdelloidea</taxon>
        <taxon>Philodinida</taxon>
        <taxon>Philodinidae</taxon>
        <taxon>Rotaria</taxon>
    </lineage>
</organism>
<sequence>DKPFCIKLTIDDGRSGALFLALNNDEEYSRWLKRLRKTTNKLPDIADYSSTHLELIPKG</sequence>
<feature type="non-terminal residue" evidence="3">
    <location>
        <position position="1"/>
    </location>
</feature>